<feature type="domain" description="TACO1/YebC-like second and third" evidence="1">
    <location>
        <begin position="5"/>
        <end position="75"/>
    </location>
</feature>
<evidence type="ECO:0000313" key="3">
    <source>
        <dbReference type="Proteomes" id="UP000034961"/>
    </source>
</evidence>
<dbReference type="AlphaFoldDB" id="A0A0G0XVS6"/>
<accession>A0A0G0XVS6</accession>
<dbReference type="SUPFAM" id="SSF75625">
    <property type="entry name" value="YebC-like"/>
    <property type="match status" value="1"/>
</dbReference>
<dbReference type="Pfam" id="PF01709">
    <property type="entry name" value="Transcrip_reg"/>
    <property type="match status" value="1"/>
</dbReference>
<dbReference type="GO" id="GO:0005829">
    <property type="term" value="C:cytosol"/>
    <property type="evidence" value="ECO:0007669"/>
    <property type="project" value="TreeGrafter"/>
</dbReference>
<proteinExistence type="predicted"/>
<evidence type="ECO:0000313" key="2">
    <source>
        <dbReference type="EMBL" id="KKR92037.1"/>
    </source>
</evidence>
<dbReference type="InterPro" id="IPR026564">
    <property type="entry name" value="Transcrip_reg_TACO1-like_dom3"/>
</dbReference>
<organism evidence="2 3">
    <name type="scientific">Candidatus Roizmanbacteria bacterium GW2011_GWA1_41_13</name>
    <dbReference type="NCBI Taxonomy" id="1618474"/>
    <lineage>
        <taxon>Bacteria</taxon>
        <taxon>Candidatus Roizmaniibacteriota</taxon>
    </lineage>
</organism>
<name>A0A0G0XVS6_9BACT</name>
<gene>
    <name evidence="2" type="ORF">UU41_C0031G0016</name>
</gene>
<dbReference type="EMBL" id="LCAN01000031">
    <property type="protein sequence ID" value="KKR92037.1"/>
    <property type="molecule type" value="Genomic_DNA"/>
</dbReference>
<evidence type="ECO:0000259" key="1">
    <source>
        <dbReference type="Pfam" id="PF01709"/>
    </source>
</evidence>
<dbReference type="InterPro" id="IPR048300">
    <property type="entry name" value="TACO1_YebC-like_2nd/3rd_dom"/>
</dbReference>
<dbReference type="PANTHER" id="PTHR12532">
    <property type="entry name" value="TRANSLATIONAL ACTIVATOR OF CYTOCHROME C OXIDASE 1"/>
    <property type="match status" value="1"/>
</dbReference>
<dbReference type="Gene3D" id="3.30.70.980">
    <property type="match status" value="2"/>
</dbReference>
<sequence length="84" mass="9158">DEPETGETVVYTAPNELTKVREALKSAGLEIVGAELVYAPNNNIEISDRETARKIINLMDALEDLDDVTNTHTNFDIAEGINVG</sequence>
<dbReference type="PANTHER" id="PTHR12532:SF6">
    <property type="entry name" value="TRANSCRIPTIONAL REGULATORY PROTEIN YEBC-RELATED"/>
    <property type="match status" value="1"/>
</dbReference>
<dbReference type="Proteomes" id="UP000034961">
    <property type="component" value="Unassembled WGS sequence"/>
</dbReference>
<protein>
    <recommendedName>
        <fullName evidence="1">TACO1/YebC-like second and third domain-containing protein</fullName>
    </recommendedName>
</protein>
<reference evidence="2 3" key="1">
    <citation type="journal article" date="2015" name="Nature">
        <title>rRNA introns, odd ribosomes, and small enigmatic genomes across a large radiation of phyla.</title>
        <authorList>
            <person name="Brown C.T."/>
            <person name="Hug L.A."/>
            <person name="Thomas B.C."/>
            <person name="Sharon I."/>
            <person name="Castelle C.J."/>
            <person name="Singh A."/>
            <person name="Wilkins M.J."/>
            <person name="Williams K.H."/>
            <person name="Banfield J.F."/>
        </authorList>
    </citation>
    <scope>NUCLEOTIDE SEQUENCE [LARGE SCALE GENOMIC DNA]</scope>
</reference>
<dbReference type="InterPro" id="IPR029072">
    <property type="entry name" value="YebC-like"/>
</dbReference>
<feature type="non-terminal residue" evidence="2">
    <location>
        <position position="1"/>
    </location>
</feature>
<dbReference type="InterPro" id="IPR002876">
    <property type="entry name" value="Transcrip_reg_TACO1-like"/>
</dbReference>
<comment type="caution">
    <text evidence="2">The sequence shown here is derived from an EMBL/GenBank/DDBJ whole genome shotgun (WGS) entry which is preliminary data.</text>
</comment>